<dbReference type="Proteomes" id="UP001597441">
    <property type="component" value="Unassembled WGS sequence"/>
</dbReference>
<proteinExistence type="predicted"/>
<gene>
    <name evidence="1" type="ORF">ACFSQS_00870</name>
</gene>
<reference evidence="2" key="1">
    <citation type="journal article" date="2019" name="Int. J. Syst. Evol. Microbiol.">
        <title>The Global Catalogue of Microorganisms (GCM) 10K type strain sequencing project: providing services to taxonomists for standard genome sequencing and annotation.</title>
        <authorList>
            <consortium name="The Broad Institute Genomics Platform"/>
            <consortium name="The Broad Institute Genome Sequencing Center for Infectious Disease"/>
            <person name="Wu L."/>
            <person name="Ma J."/>
        </authorList>
    </citation>
    <scope>NUCLEOTIDE SEQUENCE [LARGE SCALE GENOMIC DNA]</scope>
    <source>
        <strain evidence="2">KCTC 42903</strain>
    </source>
</reference>
<organism evidence="1 2">
    <name type="scientific">Gelatiniphilus marinus</name>
    <dbReference type="NCBI Taxonomy" id="1759464"/>
    <lineage>
        <taxon>Bacteria</taxon>
        <taxon>Pseudomonadati</taxon>
        <taxon>Bacteroidota</taxon>
        <taxon>Flavobacteriia</taxon>
        <taxon>Flavobacteriales</taxon>
        <taxon>Flavobacteriaceae</taxon>
        <taxon>Gelatiniphilus</taxon>
    </lineage>
</organism>
<sequence length="105" mass="12632">MFDKLSNFQTHQGFLLNIHKNKEEKLSELFQFINHGKVDVSDYDNFEKITQLVMKKSKKSDKAFLLWLYCCGEHISLKYNCKWALIKYNFFNIAWYSPILINEKK</sequence>
<protein>
    <submittedName>
        <fullName evidence="1">Uncharacterized protein</fullName>
    </submittedName>
</protein>
<accession>A0ABW5JQ37</accession>
<evidence type="ECO:0000313" key="1">
    <source>
        <dbReference type="EMBL" id="MFD2533638.1"/>
    </source>
</evidence>
<keyword evidence="2" id="KW-1185">Reference proteome</keyword>
<comment type="caution">
    <text evidence="1">The sequence shown here is derived from an EMBL/GenBank/DDBJ whole genome shotgun (WGS) entry which is preliminary data.</text>
</comment>
<name>A0ABW5JQ37_9FLAO</name>
<dbReference type="RefSeq" id="WP_388012636.1">
    <property type="nucleotide sequence ID" value="NZ_JBHUDT010000001.1"/>
</dbReference>
<evidence type="ECO:0000313" key="2">
    <source>
        <dbReference type="Proteomes" id="UP001597441"/>
    </source>
</evidence>
<dbReference type="EMBL" id="JBHULK010000001">
    <property type="protein sequence ID" value="MFD2533638.1"/>
    <property type="molecule type" value="Genomic_DNA"/>
</dbReference>